<dbReference type="EMBL" id="JARGYU010000001">
    <property type="protein sequence ID" value="MDZ5761068.1"/>
    <property type="molecule type" value="Genomic_DNA"/>
</dbReference>
<dbReference type="InterPro" id="IPR035903">
    <property type="entry name" value="HesB-like_dom_sf"/>
</dbReference>
<protein>
    <submittedName>
        <fullName evidence="2">Iron-sulfur cluster insertion protein ErpA</fullName>
    </submittedName>
</protein>
<dbReference type="Gene3D" id="2.60.300.12">
    <property type="entry name" value="HesB-like domain"/>
    <property type="match status" value="1"/>
</dbReference>
<comment type="caution">
    <text evidence="2">The sequence shown here is derived from an EMBL/GenBank/DDBJ whole genome shotgun (WGS) entry which is preliminary data.</text>
</comment>
<reference evidence="2" key="1">
    <citation type="submission" date="2023-02" db="EMBL/GenBank/DDBJ databases">
        <title>Host association and intracellularity evolved multiple times independently in the Rickettsiales.</title>
        <authorList>
            <person name="Castelli M."/>
            <person name="Nardi T."/>
            <person name="Gammuto L."/>
            <person name="Bellinzona G."/>
            <person name="Sabaneyeva E."/>
            <person name="Potekhin A."/>
            <person name="Serra V."/>
            <person name="Petroni G."/>
            <person name="Sassera D."/>
        </authorList>
    </citation>
    <scope>NUCLEOTIDE SEQUENCE</scope>
    <source>
        <strain evidence="2">USBL-36I1</strain>
    </source>
</reference>
<dbReference type="AlphaFoldDB" id="A0AAE4VLW7"/>
<evidence type="ECO:0000259" key="1">
    <source>
        <dbReference type="Pfam" id="PF01521"/>
    </source>
</evidence>
<sequence length="121" mass="13732">MSDIIFNITDKAWSKISQIISQNPSKIFRIEILGGGCSGFKYNFIISNSYSIENDYIFYQNRNFNDEEKDSEKSILVIDKLSFEFIKGSKLDHISNLEGEYFDITNPNANAKCGCGSSFSI</sequence>
<dbReference type="GO" id="GO:0051539">
    <property type="term" value="F:4 iron, 4 sulfur cluster binding"/>
    <property type="evidence" value="ECO:0007669"/>
    <property type="project" value="TreeGrafter"/>
</dbReference>
<evidence type="ECO:0000313" key="2">
    <source>
        <dbReference type="EMBL" id="MDZ5761068.1"/>
    </source>
</evidence>
<keyword evidence="3" id="KW-1185">Reference proteome</keyword>
<organism evidence="2 3">
    <name type="scientific">Lyticum sinuosum</name>
    <dbReference type="NCBI Taxonomy" id="1332059"/>
    <lineage>
        <taxon>Bacteria</taxon>
        <taxon>Pseudomonadati</taxon>
        <taxon>Pseudomonadota</taxon>
        <taxon>Alphaproteobacteria</taxon>
        <taxon>Rickettsiales</taxon>
        <taxon>Lyticum</taxon>
    </lineage>
</organism>
<dbReference type="PANTHER" id="PTHR43011">
    <property type="entry name" value="IRON-SULFUR CLUSTER ASSEMBLY 2 HOMOLOG, MITOCHONDRIAL"/>
    <property type="match status" value="1"/>
</dbReference>
<evidence type="ECO:0000313" key="3">
    <source>
        <dbReference type="Proteomes" id="UP001289135"/>
    </source>
</evidence>
<gene>
    <name evidence="2" type="ORF">Lyticum_00229</name>
</gene>
<dbReference type="InterPro" id="IPR016092">
    <property type="entry name" value="ATAP"/>
</dbReference>
<dbReference type="RefSeq" id="WP_322498499.1">
    <property type="nucleotide sequence ID" value="NZ_JARGYU010000001.1"/>
</dbReference>
<dbReference type="Proteomes" id="UP001289135">
    <property type="component" value="Unassembled WGS sequence"/>
</dbReference>
<dbReference type="GO" id="GO:0051537">
    <property type="term" value="F:2 iron, 2 sulfur cluster binding"/>
    <property type="evidence" value="ECO:0007669"/>
    <property type="project" value="TreeGrafter"/>
</dbReference>
<dbReference type="GO" id="GO:0005506">
    <property type="term" value="F:iron ion binding"/>
    <property type="evidence" value="ECO:0007669"/>
    <property type="project" value="TreeGrafter"/>
</dbReference>
<dbReference type="GO" id="GO:0016226">
    <property type="term" value="P:iron-sulfur cluster assembly"/>
    <property type="evidence" value="ECO:0007669"/>
    <property type="project" value="InterPro"/>
</dbReference>
<dbReference type="PANTHER" id="PTHR43011:SF1">
    <property type="entry name" value="IRON-SULFUR CLUSTER ASSEMBLY 2 HOMOLOG, MITOCHONDRIAL"/>
    <property type="match status" value="1"/>
</dbReference>
<dbReference type="PROSITE" id="PS01152">
    <property type="entry name" value="HESB"/>
    <property type="match status" value="1"/>
</dbReference>
<dbReference type="InterPro" id="IPR000361">
    <property type="entry name" value="ATAP_core_dom"/>
</dbReference>
<dbReference type="SUPFAM" id="SSF89360">
    <property type="entry name" value="HesB-like domain"/>
    <property type="match status" value="1"/>
</dbReference>
<feature type="domain" description="Core" evidence="1">
    <location>
        <begin position="6"/>
        <end position="116"/>
    </location>
</feature>
<accession>A0AAE4VLW7</accession>
<name>A0AAE4VLW7_9RICK</name>
<proteinExistence type="predicted"/>
<dbReference type="Pfam" id="PF01521">
    <property type="entry name" value="Fe-S_biosyn"/>
    <property type="match status" value="1"/>
</dbReference>
<dbReference type="NCBIfam" id="TIGR00049">
    <property type="entry name" value="iron-sulfur cluster assembly accessory protein"/>
    <property type="match status" value="1"/>
</dbReference>
<dbReference type="InterPro" id="IPR017870">
    <property type="entry name" value="FeS_cluster_insertion_CS"/>
</dbReference>